<feature type="repeat" description="WD" evidence="4">
    <location>
        <begin position="256"/>
        <end position="297"/>
    </location>
</feature>
<dbReference type="InterPro" id="IPR001680">
    <property type="entry name" value="WD40_rpt"/>
</dbReference>
<evidence type="ECO:0000256" key="4">
    <source>
        <dbReference type="PROSITE-ProRule" id="PRU00221"/>
    </source>
</evidence>
<dbReference type="SUPFAM" id="SSF50978">
    <property type="entry name" value="WD40 repeat-like"/>
    <property type="match status" value="1"/>
</dbReference>
<comment type="similarity">
    <text evidence="1">Belongs to the WD repeat WDR48 family.</text>
</comment>
<dbReference type="Gene3D" id="2.130.10.10">
    <property type="entry name" value="YVTN repeat-like/Quinoprotein amine dehydrogenase"/>
    <property type="match status" value="2"/>
</dbReference>
<dbReference type="GO" id="GO:0043130">
    <property type="term" value="F:ubiquitin binding"/>
    <property type="evidence" value="ECO:0007669"/>
    <property type="project" value="TreeGrafter"/>
</dbReference>
<keyword evidence="7" id="KW-1185">Reference proteome</keyword>
<dbReference type="AlphaFoldDB" id="A0A2G9GPY0"/>
<evidence type="ECO:0000313" key="6">
    <source>
        <dbReference type="EMBL" id="PIN07060.1"/>
    </source>
</evidence>
<accession>A0A2G9GPY0</accession>
<dbReference type="PROSITE" id="PS50294">
    <property type="entry name" value="WD_REPEATS_REGION"/>
    <property type="match status" value="2"/>
</dbReference>
<dbReference type="InterPro" id="IPR019775">
    <property type="entry name" value="WD40_repeat_CS"/>
</dbReference>
<dbReference type="CDD" id="cd17041">
    <property type="entry name" value="Ubl_WDR48"/>
    <property type="match status" value="1"/>
</dbReference>
<feature type="repeat" description="WD" evidence="4">
    <location>
        <begin position="122"/>
        <end position="157"/>
    </location>
</feature>
<gene>
    <name evidence="6" type="ORF">CDL12_20377</name>
</gene>
<dbReference type="EMBL" id="NKXS01004230">
    <property type="protein sequence ID" value="PIN07060.1"/>
    <property type="molecule type" value="Genomic_DNA"/>
</dbReference>
<proteinExistence type="inferred from homology"/>
<organism evidence="6 7">
    <name type="scientific">Handroanthus impetiginosus</name>
    <dbReference type="NCBI Taxonomy" id="429701"/>
    <lineage>
        <taxon>Eukaryota</taxon>
        <taxon>Viridiplantae</taxon>
        <taxon>Streptophyta</taxon>
        <taxon>Embryophyta</taxon>
        <taxon>Tracheophyta</taxon>
        <taxon>Spermatophyta</taxon>
        <taxon>Magnoliopsida</taxon>
        <taxon>eudicotyledons</taxon>
        <taxon>Gunneridae</taxon>
        <taxon>Pentapetalae</taxon>
        <taxon>asterids</taxon>
        <taxon>lamiids</taxon>
        <taxon>Lamiales</taxon>
        <taxon>Bignoniaceae</taxon>
        <taxon>Crescentiina</taxon>
        <taxon>Tabebuia alliance</taxon>
        <taxon>Handroanthus</taxon>
    </lineage>
</organism>
<dbReference type="GO" id="GO:0000724">
    <property type="term" value="P:double-strand break repair via homologous recombination"/>
    <property type="evidence" value="ECO:0007669"/>
    <property type="project" value="TreeGrafter"/>
</dbReference>
<dbReference type="PANTHER" id="PTHR19862">
    <property type="entry name" value="WD REPEAT-CONTAINING PROTEIN 48"/>
    <property type="match status" value="1"/>
</dbReference>
<dbReference type="InterPro" id="IPR015943">
    <property type="entry name" value="WD40/YVTN_repeat-like_dom_sf"/>
</dbReference>
<keyword evidence="2 4" id="KW-0853">WD repeat</keyword>
<name>A0A2G9GPY0_9LAMI</name>
<feature type="region of interest" description="Disordered" evidence="5">
    <location>
        <begin position="167"/>
        <end position="187"/>
    </location>
</feature>
<feature type="repeat" description="WD" evidence="4">
    <location>
        <begin position="214"/>
        <end position="255"/>
    </location>
</feature>
<evidence type="ECO:0000256" key="5">
    <source>
        <dbReference type="SAM" id="MobiDB-lite"/>
    </source>
</evidence>
<evidence type="ECO:0000313" key="7">
    <source>
        <dbReference type="Proteomes" id="UP000231279"/>
    </source>
</evidence>
<dbReference type="InterPro" id="IPR021772">
    <property type="entry name" value="WDR48/Bun107"/>
</dbReference>
<dbReference type="InterPro" id="IPR036322">
    <property type="entry name" value="WD40_repeat_dom_sf"/>
</dbReference>
<evidence type="ECO:0000256" key="3">
    <source>
        <dbReference type="ARBA" id="ARBA00022737"/>
    </source>
</evidence>
<dbReference type="SMART" id="SM00320">
    <property type="entry name" value="WD40"/>
    <property type="match status" value="7"/>
</dbReference>
<protein>
    <submittedName>
        <fullName evidence="6">Conserved WD40 repeat-containing protein</fullName>
    </submittedName>
</protein>
<dbReference type="PROSITE" id="PS00678">
    <property type="entry name" value="WD_REPEATS_1"/>
    <property type="match status" value="1"/>
</dbReference>
<dbReference type="Pfam" id="PF11816">
    <property type="entry name" value="DUF3337"/>
    <property type="match status" value="1"/>
</dbReference>
<feature type="repeat" description="WD" evidence="4">
    <location>
        <begin position="80"/>
        <end position="111"/>
    </location>
</feature>
<dbReference type="CDD" id="cd00200">
    <property type="entry name" value="WD40"/>
    <property type="match status" value="1"/>
</dbReference>
<dbReference type="STRING" id="429701.A0A2G9GPY0"/>
<dbReference type="PROSITE" id="PS50082">
    <property type="entry name" value="WD_REPEATS_2"/>
    <property type="match status" value="4"/>
</dbReference>
<dbReference type="InterPro" id="IPR051246">
    <property type="entry name" value="WDR48"/>
</dbReference>
<comment type="caution">
    <text evidence="6">The sequence shown here is derived from an EMBL/GenBank/DDBJ whole genome shotgun (WGS) entry which is preliminary data.</text>
</comment>
<dbReference type="OrthoDB" id="2421129at2759"/>
<evidence type="ECO:0000256" key="1">
    <source>
        <dbReference type="ARBA" id="ARBA00006917"/>
    </source>
</evidence>
<sequence length="763" mass="83505">MHRVGSGGNTSNSGRSRKEKRLTYVLNDADNTKHCAGINCLAALKSPGADGCDYLFTGSRDGTLKRWALSEHSATFSATYESHVDWVNDAVLTGGNTLVSCSSDATVKVWNSLSDGTCIRTFRQHSDYVTCLAAADKNSNFLASGGLGGEVFIWDLEAALTPLSKSNDANGDDCSTSTNGLGSSLPNTSLRPISSSNNISVHPTQSQGYGPIAAKGHKESVYALATNDRGTLLVSGGTEKVVRVWDPRTGSKTMKLRGHTDNIRALLLDSTGRYCLSGSSDSMIRLWDLAQQRCIHSYAVHTDSVWALASTPTFSHVYSGGRDSSLYLTDLATRESVLLCAKDHPVLQLALHDDSIWVATTDSSVHRWPAEAHNPLKLFQRGGSFLAGNLSFTRARVSLEGSIPVPVYREPSCSIPGTSAIVKHEILNNRRHVLTKDTAGTVKLWEITRGVVIENYGEISFEKKKEELFEMVSIPAWFTVDTRLGSLSVHLDTPQCFSAEMYSADLCIAGKPEDDKVNLARETLKGLLAHWLTKRRQRFGSQTSGNGEILSGKDITTRTLTVSRVEMDGNSENDSAVYPPFEFSAASPPSIVTEGSQGGPWRKKITDLDGTEDEKDFPLWVLDCVLNNRLPPRENTKCSFYLHPCEGSTVQIITQGKLSAPRILRIHKVINYVIEKMVLDKPMDSVNADGTFAPTMPGSQISHPVVGDSLRSGLKPWPKLKPNIEILCNNQVLPPDMSLATVRAYIWKKPEDLILNYRIMQGR</sequence>
<dbReference type="Pfam" id="PF00400">
    <property type="entry name" value="WD40"/>
    <property type="match status" value="6"/>
</dbReference>
<dbReference type="InterPro" id="IPR020472">
    <property type="entry name" value="WD40_PAC1"/>
</dbReference>
<evidence type="ECO:0000256" key="2">
    <source>
        <dbReference type="ARBA" id="ARBA00022574"/>
    </source>
</evidence>
<dbReference type="PANTHER" id="PTHR19862:SF14">
    <property type="entry name" value="WD REPEAT-CONTAINING PROTEIN 48"/>
    <property type="match status" value="1"/>
</dbReference>
<dbReference type="Proteomes" id="UP000231279">
    <property type="component" value="Unassembled WGS sequence"/>
</dbReference>
<dbReference type="FunFam" id="2.130.10.10:FF:000381">
    <property type="entry name" value="WD repeat-containing protein 48"/>
    <property type="match status" value="1"/>
</dbReference>
<reference evidence="7" key="1">
    <citation type="journal article" date="2018" name="Gigascience">
        <title>Genome assembly of the Pink Ipe (Handroanthus impetiginosus, Bignoniaceae), a highly valued, ecologically keystone Neotropical timber forest tree.</title>
        <authorList>
            <person name="Silva-Junior O.B."/>
            <person name="Grattapaglia D."/>
            <person name="Novaes E."/>
            <person name="Collevatti R.G."/>
        </authorList>
    </citation>
    <scope>NUCLEOTIDE SEQUENCE [LARGE SCALE GENOMIC DNA]</scope>
    <source>
        <strain evidence="7">cv. UFG-1</strain>
    </source>
</reference>
<dbReference type="PRINTS" id="PR00320">
    <property type="entry name" value="GPROTEINBRPT"/>
</dbReference>
<keyword evidence="3" id="KW-0677">Repeat</keyword>